<evidence type="ECO:0000313" key="6">
    <source>
        <dbReference type="EMBL" id="NEM08898.1"/>
    </source>
</evidence>
<dbReference type="InterPro" id="IPR000847">
    <property type="entry name" value="LysR_HTH_N"/>
</dbReference>
<organism evidence="6 7">
    <name type="scientific">Geodermatophilus normandii</name>
    <dbReference type="NCBI Taxonomy" id="1137989"/>
    <lineage>
        <taxon>Bacteria</taxon>
        <taxon>Bacillati</taxon>
        <taxon>Actinomycetota</taxon>
        <taxon>Actinomycetes</taxon>
        <taxon>Geodermatophilales</taxon>
        <taxon>Geodermatophilaceae</taxon>
        <taxon>Geodermatophilus</taxon>
    </lineage>
</organism>
<dbReference type="Gene3D" id="3.40.190.10">
    <property type="entry name" value="Periplasmic binding protein-like II"/>
    <property type="match status" value="2"/>
</dbReference>
<evidence type="ECO:0000256" key="4">
    <source>
        <dbReference type="ARBA" id="ARBA00023163"/>
    </source>
</evidence>
<dbReference type="SUPFAM" id="SSF53850">
    <property type="entry name" value="Periplasmic binding protein-like II"/>
    <property type="match status" value="1"/>
</dbReference>
<evidence type="ECO:0000256" key="1">
    <source>
        <dbReference type="ARBA" id="ARBA00009437"/>
    </source>
</evidence>
<dbReference type="GO" id="GO:0003700">
    <property type="term" value="F:DNA-binding transcription factor activity"/>
    <property type="evidence" value="ECO:0007669"/>
    <property type="project" value="InterPro"/>
</dbReference>
<gene>
    <name evidence="6" type="ORF">GCU54_23350</name>
</gene>
<dbReference type="Gene3D" id="1.10.10.10">
    <property type="entry name" value="Winged helix-like DNA-binding domain superfamily/Winged helix DNA-binding domain"/>
    <property type="match status" value="1"/>
</dbReference>
<evidence type="ECO:0000256" key="3">
    <source>
        <dbReference type="ARBA" id="ARBA00023125"/>
    </source>
</evidence>
<dbReference type="GO" id="GO:0003677">
    <property type="term" value="F:DNA binding"/>
    <property type="evidence" value="ECO:0007669"/>
    <property type="project" value="UniProtKB-KW"/>
</dbReference>
<dbReference type="InterPro" id="IPR036388">
    <property type="entry name" value="WH-like_DNA-bd_sf"/>
</dbReference>
<dbReference type="InterPro" id="IPR005119">
    <property type="entry name" value="LysR_subst-bd"/>
</dbReference>
<dbReference type="GO" id="GO:0032993">
    <property type="term" value="C:protein-DNA complex"/>
    <property type="evidence" value="ECO:0007669"/>
    <property type="project" value="TreeGrafter"/>
</dbReference>
<proteinExistence type="inferred from homology"/>
<comment type="similarity">
    <text evidence="1">Belongs to the LysR transcriptional regulatory family.</text>
</comment>
<evidence type="ECO:0000259" key="5">
    <source>
        <dbReference type="PROSITE" id="PS50931"/>
    </source>
</evidence>
<dbReference type="Proteomes" id="UP000471126">
    <property type="component" value="Unassembled WGS sequence"/>
</dbReference>
<keyword evidence="4" id="KW-0804">Transcription</keyword>
<protein>
    <submittedName>
        <fullName evidence="6">LysR family transcriptional regulator</fullName>
    </submittedName>
</protein>
<dbReference type="PROSITE" id="PS50931">
    <property type="entry name" value="HTH_LYSR"/>
    <property type="match status" value="1"/>
</dbReference>
<keyword evidence="2" id="KW-0805">Transcription regulation</keyword>
<comment type="caution">
    <text evidence="6">The sequence shown here is derived from an EMBL/GenBank/DDBJ whole genome shotgun (WGS) entry which is preliminary data.</text>
</comment>
<dbReference type="SUPFAM" id="SSF46785">
    <property type="entry name" value="Winged helix' DNA-binding domain"/>
    <property type="match status" value="1"/>
</dbReference>
<dbReference type="EMBL" id="JAAGWE010000048">
    <property type="protein sequence ID" value="NEM08898.1"/>
    <property type="molecule type" value="Genomic_DNA"/>
</dbReference>
<dbReference type="FunFam" id="1.10.10.10:FF:000001">
    <property type="entry name" value="LysR family transcriptional regulator"/>
    <property type="match status" value="1"/>
</dbReference>
<dbReference type="PANTHER" id="PTHR30346:SF0">
    <property type="entry name" value="HCA OPERON TRANSCRIPTIONAL ACTIVATOR HCAR"/>
    <property type="match status" value="1"/>
</dbReference>
<evidence type="ECO:0000256" key="2">
    <source>
        <dbReference type="ARBA" id="ARBA00023015"/>
    </source>
</evidence>
<evidence type="ECO:0000313" key="7">
    <source>
        <dbReference type="Proteomes" id="UP000471126"/>
    </source>
</evidence>
<dbReference type="InterPro" id="IPR036390">
    <property type="entry name" value="WH_DNA-bd_sf"/>
</dbReference>
<name>A0A6P0GNE0_9ACTN</name>
<dbReference type="AlphaFoldDB" id="A0A6P0GNE0"/>
<keyword evidence="3" id="KW-0238">DNA-binding</keyword>
<feature type="domain" description="HTH lysR-type" evidence="5">
    <location>
        <begin position="3"/>
        <end position="61"/>
    </location>
</feature>
<sequence length="305" mass="32731">MRISFRQLEYLVAVADAGSITGAAAVCGASQAGVSLSLSDLEKRLGVQLLIRQKAKGVKLTAAGARVVAEGRRLVEAAEELQASAAAAEHEVSGTLGIGCYTSLSPFFIPPLLDEFAGRFPALEVHVLEGIADDLLAALRDGRCELALLYAEDCDAGLTMVPVRTSRPYLILAADHPLAVRDAIHLADIADEPLIMFDVPSARNAVRMLEAVGLTARVRHMSSNIEVVRGLVARGVGYSILVQRWPADLSFEGRPIACRSIADPVPERKVVLAWPDGIRLTRRAHTLIDFCCTTMESGSRLTHTD</sequence>
<reference evidence="6 7" key="1">
    <citation type="submission" date="2019-12" db="EMBL/GenBank/DDBJ databases">
        <title>WGS of CPCC 203550 I12A-02606.</title>
        <authorList>
            <person name="Jiang Z."/>
        </authorList>
    </citation>
    <scope>NUCLEOTIDE SEQUENCE [LARGE SCALE GENOMIC DNA]</scope>
    <source>
        <strain evidence="6 7">I12A-02606</strain>
    </source>
</reference>
<dbReference type="PANTHER" id="PTHR30346">
    <property type="entry name" value="TRANSCRIPTIONAL DUAL REGULATOR HCAR-RELATED"/>
    <property type="match status" value="1"/>
</dbReference>
<dbReference type="Pfam" id="PF00126">
    <property type="entry name" value="HTH_1"/>
    <property type="match status" value="1"/>
</dbReference>
<dbReference type="Pfam" id="PF03466">
    <property type="entry name" value="LysR_substrate"/>
    <property type="match status" value="1"/>
</dbReference>
<accession>A0A6P0GNE0</accession>
<dbReference type="RefSeq" id="WP_163479184.1">
    <property type="nucleotide sequence ID" value="NZ_JAAGWE010000048.1"/>
</dbReference>